<dbReference type="Proteomes" id="UP001470230">
    <property type="component" value="Unassembled WGS sequence"/>
</dbReference>
<dbReference type="InterPro" id="IPR000209">
    <property type="entry name" value="Peptidase_S8/S53_dom"/>
</dbReference>
<evidence type="ECO:0000256" key="3">
    <source>
        <dbReference type="ARBA" id="ARBA00022801"/>
    </source>
</evidence>
<dbReference type="SUPFAM" id="SSF52743">
    <property type="entry name" value="Subtilisin-like"/>
    <property type="match status" value="1"/>
</dbReference>
<keyword evidence="4 5" id="KW-0720">Serine protease</keyword>
<feature type="active site" description="Charge relay system" evidence="5">
    <location>
        <position position="254"/>
    </location>
</feature>
<dbReference type="CDD" id="cd04842">
    <property type="entry name" value="Peptidases_S8_Kp43_protease"/>
    <property type="match status" value="1"/>
</dbReference>
<keyword evidence="7" id="KW-0732">Signal</keyword>
<evidence type="ECO:0000256" key="5">
    <source>
        <dbReference type="PROSITE-ProRule" id="PRU01240"/>
    </source>
</evidence>
<dbReference type="InterPro" id="IPR023828">
    <property type="entry name" value="Peptidase_S8_Ser-AS"/>
</dbReference>
<organism evidence="9 10">
    <name type="scientific">Tritrichomonas musculus</name>
    <dbReference type="NCBI Taxonomy" id="1915356"/>
    <lineage>
        <taxon>Eukaryota</taxon>
        <taxon>Metamonada</taxon>
        <taxon>Parabasalia</taxon>
        <taxon>Tritrichomonadida</taxon>
        <taxon>Tritrichomonadidae</taxon>
        <taxon>Tritrichomonas</taxon>
    </lineage>
</organism>
<keyword evidence="2 5" id="KW-0645">Protease</keyword>
<dbReference type="Pfam" id="PF00082">
    <property type="entry name" value="Peptidase_S8"/>
    <property type="match status" value="1"/>
</dbReference>
<dbReference type="Gene3D" id="2.60.120.380">
    <property type="match status" value="1"/>
</dbReference>
<evidence type="ECO:0000313" key="10">
    <source>
        <dbReference type="Proteomes" id="UP001470230"/>
    </source>
</evidence>
<dbReference type="PRINTS" id="PR00723">
    <property type="entry name" value="SUBTILISIN"/>
</dbReference>
<gene>
    <name evidence="9" type="ORF">M9Y10_014056</name>
</gene>
<dbReference type="PROSITE" id="PS00138">
    <property type="entry name" value="SUBTILASE_SER"/>
    <property type="match status" value="1"/>
</dbReference>
<evidence type="ECO:0000256" key="1">
    <source>
        <dbReference type="ARBA" id="ARBA00011073"/>
    </source>
</evidence>
<dbReference type="InterPro" id="IPR036852">
    <property type="entry name" value="Peptidase_S8/S53_dom_sf"/>
</dbReference>
<feature type="active site" description="Charge relay system" evidence="5">
    <location>
        <position position="304"/>
    </location>
</feature>
<name>A0ABR2L0E6_9EUKA</name>
<accession>A0ABR2L0E6</accession>
<feature type="signal peptide" evidence="7">
    <location>
        <begin position="1"/>
        <end position="16"/>
    </location>
</feature>
<protein>
    <recommendedName>
        <fullName evidence="8">Peptidase S8/S53 domain-containing protein</fullName>
    </recommendedName>
</protein>
<reference evidence="9 10" key="1">
    <citation type="submission" date="2024-04" db="EMBL/GenBank/DDBJ databases">
        <title>Tritrichomonas musculus Genome.</title>
        <authorList>
            <person name="Alves-Ferreira E."/>
            <person name="Grigg M."/>
            <person name="Lorenzi H."/>
            <person name="Galac M."/>
        </authorList>
    </citation>
    <scope>NUCLEOTIDE SEQUENCE [LARGE SCALE GENOMIC DNA]</scope>
    <source>
        <strain evidence="9 10">EAF2021</strain>
    </source>
</reference>
<evidence type="ECO:0000256" key="6">
    <source>
        <dbReference type="SAM" id="Phobius"/>
    </source>
</evidence>
<evidence type="ECO:0000256" key="2">
    <source>
        <dbReference type="ARBA" id="ARBA00022670"/>
    </source>
</evidence>
<keyword evidence="3 5" id="KW-0378">Hydrolase</keyword>
<keyword evidence="6" id="KW-0812">Transmembrane</keyword>
<evidence type="ECO:0000259" key="8">
    <source>
        <dbReference type="Pfam" id="PF00082"/>
    </source>
</evidence>
<dbReference type="PANTHER" id="PTHR43399">
    <property type="entry name" value="SUBTILISIN-RELATED"/>
    <property type="match status" value="1"/>
</dbReference>
<comment type="caution">
    <text evidence="9">The sequence shown here is derived from an EMBL/GenBank/DDBJ whole genome shotgun (WGS) entry which is preliminary data.</text>
</comment>
<evidence type="ECO:0000313" key="9">
    <source>
        <dbReference type="EMBL" id="KAK8896162.1"/>
    </source>
</evidence>
<keyword evidence="6" id="KW-1133">Transmembrane helix</keyword>
<feature type="domain" description="Peptidase S8/S53" evidence="8">
    <location>
        <begin position="245"/>
        <end position="664"/>
    </location>
</feature>
<dbReference type="PANTHER" id="PTHR43399:SF4">
    <property type="entry name" value="CELL WALL-ASSOCIATED PROTEASE"/>
    <property type="match status" value="1"/>
</dbReference>
<keyword evidence="6" id="KW-0472">Membrane</keyword>
<feature type="transmembrane region" description="Helical" evidence="6">
    <location>
        <begin position="965"/>
        <end position="989"/>
    </location>
</feature>
<dbReference type="SUPFAM" id="SSF49785">
    <property type="entry name" value="Galactose-binding domain-like"/>
    <property type="match status" value="1"/>
</dbReference>
<dbReference type="Gene3D" id="3.40.50.200">
    <property type="entry name" value="Peptidase S8/S53 domain"/>
    <property type="match status" value="2"/>
</dbReference>
<evidence type="ECO:0000256" key="4">
    <source>
        <dbReference type="ARBA" id="ARBA00022825"/>
    </source>
</evidence>
<dbReference type="InterPro" id="IPR015500">
    <property type="entry name" value="Peptidase_S8_subtilisin-rel"/>
</dbReference>
<dbReference type="PROSITE" id="PS51892">
    <property type="entry name" value="SUBTILASE"/>
    <property type="match status" value="1"/>
</dbReference>
<dbReference type="InterPro" id="IPR051048">
    <property type="entry name" value="Peptidase_S8/S53_subtilisin"/>
</dbReference>
<comment type="similarity">
    <text evidence="1 5">Belongs to the peptidase S8 family.</text>
</comment>
<proteinExistence type="inferred from homology"/>
<evidence type="ECO:0000256" key="7">
    <source>
        <dbReference type="SAM" id="SignalP"/>
    </source>
</evidence>
<dbReference type="InterPro" id="IPR034058">
    <property type="entry name" value="TagA/B/C/D_pept_dom"/>
</dbReference>
<dbReference type="EMBL" id="JAPFFF010000002">
    <property type="protein sequence ID" value="KAK8896162.1"/>
    <property type="molecule type" value="Genomic_DNA"/>
</dbReference>
<dbReference type="InterPro" id="IPR008979">
    <property type="entry name" value="Galactose-bd-like_sf"/>
</dbReference>
<feature type="active site" description="Charge relay system" evidence="5">
    <location>
        <position position="607"/>
    </location>
</feature>
<feature type="chain" id="PRO_5046189996" description="Peptidase S8/S53 domain-containing protein" evidence="7">
    <location>
        <begin position="17"/>
        <end position="1006"/>
    </location>
</feature>
<keyword evidence="10" id="KW-1185">Reference proteome</keyword>
<sequence length="1006" mass="112908">MSVSIFLFALFNLAFSYHQKDTSFGYSSFSFITSQRKEFTLSRVNQHTNIFTKLLRQIIKPDNDNKQWYYVNIDKKYISKAQKYVQILPTDEVIKNTFLLFLSPRQLEQISDYSLIKLLEPSDKIDEESPLDETNYLYVKAYPGYKLTPISDLFSIDSKNSNDSFIFRIDQNRLSENEFLQKKEKVVQFLSEISAINTISPFKKPTKENNINVGLLQKNDQPPTRDPYTSFIKYDRYVHNHGLTGEGEIITIEDTLIDFRHPMFRDEKVPIEFNKDMPNHRKILHYSFKGDMKKWEEGLEDDNHGTHTAGTLAGKSVVPEGSHTYNQLLDGSAPDAKIVYAGIYGEVTADELENIMNSHGSRISSNSWGDTDIFVSSLNFDYGSLAHRNPQSLFVFAAGNHFLLGNFSVCDPGGSKNVLAVAYSNNPIFFGKNQFTLQSLDNPDYVVIVSANFMINLIEQADFLGNKKGESKIIAVDARNDECEKMYGQHVTVLYGDNFDQMYDFVATCFINESLGLVMTENISAVEHLISTHERVAVAYNTDLIETNEFMKGMYSSTGPGNRGIFKPDVMAPGTYVVSARSYPGNETYKCDDMSTGCGISLKSGTSMATPIVAGGAALISQYFKSGKWIEKVDLDGSTLRALIINSCKLPFDFRKPDTYFGHGFVDLSTVLPLDDGFGVQITSQKQVPSISENGHLVAKIEVKSNKLPLQITMSYLDPMLNAKSIVPLTHDLDLVVVSPDGKVVRGDNFTSDTQHFSTNEKVVINETDVIPGTYTVHIYGNTFIDASLTKEKSQQNFSVVATGDIENKYISFTESSESPCEKADPNHPGFCLCANDEIGPICQAKIHHVTEEGMINLTLEASEIYRIKVTLNKKITSVKAQYDYFRAMPTVWISPSCHLILGEYEINGKIGAHYSNETKIPFGTNEVCIAVFANCDITYNYSIEIFGSDDDDNNNDDYDKLNKILIALICVFCVVFLVLVAIIIYIVVKHKKENNMNSGNQNNLL</sequence>